<dbReference type="InterPro" id="IPR044049">
    <property type="entry name" value="EccD_transm"/>
</dbReference>
<comment type="subcellular location">
    <subcellularLocation>
        <location evidence="1">Cell membrane</location>
        <topology evidence="1">Multi-pass membrane protein</topology>
    </subcellularLocation>
</comment>
<organism evidence="9 10">
    <name type="scientific">Nocardioides gansuensis</name>
    <dbReference type="NCBI Taxonomy" id="2138300"/>
    <lineage>
        <taxon>Bacteria</taxon>
        <taxon>Bacillati</taxon>
        <taxon>Actinomycetota</taxon>
        <taxon>Actinomycetes</taxon>
        <taxon>Propionibacteriales</taxon>
        <taxon>Nocardioidaceae</taxon>
        <taxon>Nocardioides</taxon>
    </lineage>
</organism>
<feature type="transmembrane region" description="Helical" evidence="7">
    <location>
        <begin position="124"/>
        <end position="143"/>
    </location>
</feature>
<evidence type="ECO:0000259" key="8">
    <source>
        <dbReference type="Pfam" id="PF19053"/>
    </source>
</evidence>
<keyword evidence="10" id="KW-1185">Reference proteome</keyword>
<reference evidence="9 10" key="1">
    <citation type="submission" date="2018-04" db="EMBL/GenBank/DDBJ databases">
        <title>Genome of Nocardioides gansuensis WSJ-1.</title>
        <authorList>
            <person name="Wu S."/>
            <person name="Wang G."/>
        </authorList>
    </citation>
    <scope>NUCLEOTIDE SEQUENCE [LARGE SCALE GENOMIC DNA]</scope>
    <source>
        <strain evidence="9 10">WSJ-1</strain>
    </source>
</reference>
<evidence type="ECO:0000256" key="2">
    <source>
        <dbReference type="ARBA" id="ARBA00006162"/>
    </source>
</evidence>
<sequence length="460" mass="46886">MSQASSMASGLVRVTVASGSRRVDLVLPGAVPVAELVPELARSVGLLDATTVYGGYKLVTQEGRVLASDAGLLIQGIEDGGLLTVTAGVDEKPPRIYDDVVEAMADVVEHELTPWEPATGRRTALGAAGMLLALGALGLLLLGESMLGGVAAALVALMLVVGGVVLARSQDEPEAGVAVALLATLYALVAGLVLASGDLPEWTWPLPAGFFEGPVMTAGLSILAVGVIAVVGLRDGRALMIPPIVVGALLTACGLLVMLTGVEPSVLLTIVMTLVVLAGSIFPWLALGMTSTKVDQLYSLHDVTADPGEIDPAQVGADARVAHEILLAVSATVGTLLVLFAPFAVSRGATGTALAAVCCLAVILRTRQYRAGSEVFAGIVSGVLGLASVALSMLLQHDGWRAWAAIVLAVIGALLLLTTLVPSSPSVRRGRLGDMVESLTLLSLLPLMVIAAGFVDAVMG</sequence>
<dbReference type="Pfam" id="PF08817">
    <property type="entry name" value="YukD"/>
    <property type="match status" value="1"/>
</dbReference>
<feature type="transmembrane region" description="Helical" evidence="7">
    <location>
        <begin position="266"/>
        <end position="287"/>
    </location>
</feature>
<feature type="transmembrane region" description="Helical" evidence="7">
    <location>
        <begin position="375"/>
        <end position="396"/>
    </location>
</feature>
<dbReference type="EMBL" id="QDGZ01000005">
    <property type="protein sequence ID" value="PVG82371.1"/>
    <property type="molecule type" value="Genomic_DNA"/>
</dbReference>
<evidence type="ECO:0000256" key="6">
    <source>
        <dbReference type="ARBA" id="ARBA00023136"/>
    </source>
</evidence>
<gene>
    <name evidence="9" type="primary">eccD</name>
    <name evidence="9" type="ORF">DDE18_12890</name>
</gene>
<comment type="similarity">
    <text evidence="2">Belongs to the EccD/Snm4 family.</text>
</comment>
<dbReference type="Proteomes" id="UP000246018">
    <property type="component" value="Unassembled WGS sequence"/>
</dbReference>
<evidence type="ECO:0000256" key="7">
    <source>
        <dbReference type="SAM" id="Phobius"/>
    </source>
</evidence>
<feature type="domain" description="EccD-like transmembrane" evidence="8">
    <location>
        <begin position="121"/>
        <end position="458"/>
    </location>
</feature>
<feature type="transmembrane region" description="Helical" evidence="7">
    <location>
        <begin position="215"/>
        <end position="233"/>
    </location>
</feature>
<feature type="transmembrane region" description="Helical" evidence="7">
    <location>
        <begin position="325"/>
        <end position="343"/>
    </location>
</feature>
<evidence type="ECO:0000256" key="3">
    <source>
        <dbReference type="ARBA" id="ARBA00022475"/>
    </source>
</evidence>
<feature type="transmembrane region" description="Helical" evidence="7">
    <location>
        <begin position="175"/>
        <end position="195"/>
    </location>
</feature>
<dbReference type="InterPro" id="IPR006707">
    <property type="entry name" value="T7SS_EccD"/>
</dbReference>
<dbReference type="AlphaFoldDB" id="A0A2T8F9G1"/>
<dbReference type="InterPro" id="IPR024962">
    <property type="entry name" value="YukD-like"/>
</dbReference>
<keyword evidence="5 7" id="KW-1133">Transmembrane helix</keyword>
<feature type="transmembrane region" description="Helical" evidence="7">
    <location>
        <begin position="402"/>
        <end position="423"/>
    </location>
</feature>
<comment type="caution">
    <text evidence="9">The sequence shown here is derived from an EMBL/GenBank/DDBJ whole genome shotgun (WGS) entry which is preliminary data.</text>
</comment>
<feature type="transmembrane region" description="Helical" evidence="7">
    <location>
        <begin position="240"/>
        <end position="260"/>
    </location>
</feature>
<evidence type="ECO:0000313" key="10">
    <source>
        <dbReference type="Proteomes" id="UP000246018"/>
    </source>
</evidence>
<name>A0A2T8F9G1_9ACTN</name>
<evidence type="ECO:0000313" key="9">
    <source>
        <dbReference type="EMBL" id="PVG82371.1"/>
    </source>
</evidence>
<dbReference type="NCBIfam" id="TIGR03920">
    <property type="entry name" value="T7SS_EccD"/>
    <property type="match status" value="1"/>
</dbReference>
<evidence type="ECO:0000256" key="1">
    <source>
        <dbReference type="ARBA" id="ARBA00004651"/>
    </source>
</evidence>
<feature type="transmembrane region" description="Helical" evidence="7">
    <location>
        <begin position="149"/>
        <end position="168"/>
    </location>
</feature>
<feature type="transmembrane region" description="Helical" evidence="7">
    <location>
        <begin position="349"/>
        <end position="366"/>
    </location>
</feature>
<accession>A0A2T8F9G1</accession>
<evidence type="ECO:0000256" key="4">
    <source>
        <dbReference type="ARBA" id="ARBA00022692"/>
    </source>
</evidence>
<dbReference type="Gene3D" id="3.10.20.90">
    <property type="entry name" value="Phosphatidylinositol 3-kinase Catalytic Subunit, Chain A, domain 1"/>
    <property type="match status" value="1"/>
</dbReference>
<dbReference type="GO" id="GO:0005886">
    <property type="term" value="C:plasma membrane"/>
    <property type="evidence" value="ECO:0007669"/>
    <property type="project" value="UniProtKB-SubCell"/>
</dbReference>
<dbReference type="OrthoDB" id="4824971at2"/>
<protein>
    <submittedName>
        <fullName evidence="9">Type VII secretion integral membrane protein EccD</fullName>
    </submittedName>
</protein>
<evidence type="ECO:0000256" key="5">
    <source>
        <dbReference type="ARBA" id="ARBA00022989"/>
    </source>
</evidence>
<dbReference type="Pfam" id="PF19053">
    <property type="entry name" value="EccD"/>
    <property type="match status" value="1"/>
</dbReference>
<feature type="transmembrane region" description="Helical" evidence="7">
    <location>
        <begin position="435"/>
        <end position="455"/>
    </location>
</feature>
<keyword evidence="6 7" id="KW-0472">Membrane</keyword>
<keyword evidence="4 7" id="KW-0812">Transmembrane</keyword>
<proteinExistence type="inferred from homology"/>
<keyword evidence="3" id="KW-1003">Cell membrane</keyword>